<keyword evidence="3" id="KW-1185">Reference proteome</keyword>
<gene>
    <name evidence="2" type="ORF">HGB38_14740</name>
</gene>
<dbReference type="Pfam" id="PF19054">
    <property type="entry name" value="DUF5753"/>
    <property type="match status" value="1"/>
</dbReference>
<dbReference type="InterPro" id="IPR010982">
    <property type="entry name" value="Lambda_DNA-bd_dom_sf"/>
</dbReference>
<dbReference type="PROSITE" id="PS50943">
    <property type="entry name" value="HTH_CROC1"/>
    <property type="match status" value="1"/>
</dbReference>
<accession>A0A7X6R3P3</accession>
<comment type="caution">
    <text evidence="2">The sequence shown here is derived from an EMBL/GenBank/DDBJ whole genome shotgun (WGS) entry which is preliminary data.</text>
</comment>
<name>A0A7X6R3P3_9NOCA</name>
<dbReference type="EMBL" id="JAAXOS010000006">
    <property type="protein sequence ID" value="NKY27476.1"/>
    <property type="molecule type" value="Genomic_DNA"/>
</dbReference>
<dbReference type="Proteomes" id="UP000540698">
    <property type="component" value="Unassembled WGS sequence"/>
</dbReference>
<evidence type="ECO:0000259" key="1">
    <source>
        <dbReference type="PROSITE" id="PS50943"/>
    </source>
</evidence>
<dbReference type="AlphaFoldDB" id="A0A7X6R3P3"/>
<proteinExistence type="predicted"/>
<dbReference type="GO" id="GO:0003677">
    <property type="term" value="F:DNA binding"/>
    <property type="evidence" value="ECO:0007669"/>
    <property type="project" value="InterPro"/>
</dbReference>
<dbReference type="CDD" id="cd00093">
    <property type="entry name" value="HTH_XRE"/>
    <property type="match status" value="1"/>
</dbReference>
<dbReference type="SUPFAM" id="SSF47413">
    <property type="entry name" value="lambda repressor-like DNA-binding domains"/>
    <property type="match status" value="1"/>
</dbReference>
<dbReference type="SMART" id="SM00530">
    <property type="entry name" value="HTH_XRE"/>
    <property type="match status" value="1"/>
</dbReference>
<organism evidence="2 3">
    <name type="scientific">Nocardia gamkensis</name>
    <dbReference type="NCBI Taxonomy" id="352869"/>
    <lineage>
        <taxon>Bacteria</taxon>
        <taxon>Bacillati</taxon>
        <taxon>Actinomycetota</taxon>
        <taxon>Actinomycetes</taxon>
        <taxon>Mycobacteriales</taxon>
        <taxon>Nocardiaceae</taxon>
        <taxon>Nocardia</taxon>
    </lineage>
</organism>
<feature type="domain" description="HTH cro/C1-type" evidence="1">
    <location>
        <begin position="17"/>
        <end position="71"/>
    </location>
</feature>
<protein>
    <submittedName>
        <fullName evidence="2">Helix-turn-helix domain-containing protein</fullName>
    </submittedName>
</protein>
<dbReference type="InterPro" id="IPR001387">
    <property type="entry name" value="Cro/C1-type_HTH"/>
</dbReference>
<evidence type="ECO:0000313" key="3">
    <source>
        <dbReference type="Proteomes" id="UP000540698"/>
    </source>
</evidence>
<sequence length="291" mass="33112">MGKIPSTIPRRQLGRRLREIRLEAGLSIQDAARLIERGAGTLQRLERGEANRVRMLDIQALCQIYDRLDMLDALLELAKVAASGDGEDGLWWNEYGHAIRADFELYVSLEASASKLTVYRPDIISGLFQTPDYARMLDMLYFPDASIEDLDQRVSVRLKRQRVITRRRNPIDADLLLDENVLRRVVGNPDVMSGAMRHLADLPANVTVQILPFSRGFPLGVACGPFVVLDFDRATGEPPTVYVEGYRGNMYYDMVEAVTQYRNTFQTLQRVALSPADSKQMLRRMAREYEQ</sequence>
<reference evidence="2 3" key="1">
    <citation type="submission" date="2020-04" db="EMBL/GenBank/DDBJ databases">
        <title>MicrobeNet Type strains.</title>
        <authorList>
            <person name="Nicholson A.C."/>
        </authorList>
    </citation>
    <scope>NUCLEOTIDE SEQUENCE [LARGE SCALE GENOMIC DNA]</scope>
    <source>
        <strain evidence="2 3">DSM 44956</strain>
    </source>
</reference>
<evidence type="ECO:0000313" key="2">
    <source>
        <dbReference type="EMBL" id="NKY27476.1"/>
    </source>
</evidence>
<dbReference type="Pfam" id="PF13560">
    <property type="entry name" value="HTH_31"/>
    <property type="match status" value="1"/>
</dbReference>
<dbReference type="Gene3D" id="1.10.260.40">
    <property type="entry name" value="lambda repressor-like DNA-binding domains"/>
    <property type="match status" value="1"/>
</dbReference>
<dbReference type="InterPro" id="IPR043917">
    <property type="entry name" value="DUF5753"/>
</dbReference>
<dbReference type="RefSeq" id="WP_062973010.1">
    <property type="nucleotide sequence ID" value="NZ_JAAXOS010000006.1"/>
</dbReference>